<reference evidence="3 4" key="1">
    <citation type="submission" date="2018-10" db="EMBL/GenBank/DDBJ databases">
        <title>Genomic Encyclopedia of Archaeal and Bacterial Type Strains, Phase II (KMG-II): from individual species to whole genera.</title>
        <authorList>
            <person name="Goeker M."/>
        </authorList>
    </citation>
    <scope>NUCLEOTIDE SEQUENCE [LARGE SCALE GENOMIC DNA]</scope>
    <source>
        <strain evidence="3 4">DSM 29537</strain>
    </source>
</reference>
<keyword evidence="3" id="KW-0378">Hydrolase</keyword>
<gene>
    <name evidence="3" type="ORF">CLV94_3252</name>
</gene>
<dbReference type="CDD" id="cd07561">
    <property type="entry name" value="Peptidase_S41_CPP_like"/>
    <property type="match status" value="1"/>
</dbReference>
<dbReference type="OrthoDB" id="7168509at2"/>
<dbReference type="AlphaFoldDB" id="A0A495LZ22"/>
<comment type="caution">
    <text evidence="3">The sequence shown here is derived from an EMBL/GenBank/DDBJ whole genome shotgun (WGS) entry which is preliminary data.</text>
</comment>
<dbReference type="InterPro" id="IPR036034">
    <property type="entry name" value="PDZ_sf"/>
</dbReference>
<feature type="chain" id="PRO_5019803028" evidence="1">
    <location>
        <begin position="21"/>
        <end position="484"/>
    </location>
</feature>
<dbReference type="EMBL" id="RBLC01000006">
    <property type="protein sequence ID" value="RKS18442.1"/>
    <property type="molecule type" value="Genomic_DNA"/>
</dbReference>
<evidence type="ECO:0000259" key="2">
    <source>
        <dbReference type="SMART" id="SM00245"/>
    </source>
</evidence>
<keyword evidence="3" id="KW-0645">Protease</keyword>
<protein>
    <submittedName>
        <fullName evidence="3">C-terminal processing protease CtpA/Prc</fullName>
    </submittedName>
</protein>
<dbReference type="SMART" id="SM00245">
    <property type="entry name" value="TSPc"/>
    <property type="match status" value="1"/>
</dbReference>
<feature type="signal peptide" evidence="1">
    <location>
        <begin position="1"/>
        <end position="20"/>
    </location>
</feature>
<dbReference type="PANTHER" id="PTHR32060">
    <property type="entry name" value="TAIL-SPECIFIC PROTEASE"/>
    <property type="match status" value="1"/>
</dbReference>
<dbReference type="RefSeq" id="WP_121377529.1">
    <property type="nucleotide sequence ID" value="NZ_RBLC01000006.1"/>
</dbReference>
<sequence length="484" mass="54086">MKKKFSLAILLFIGISTFFACQDDLDDIEVPTELKINDFIWKGLNLYYYWQADVPDLSDSRFANQGELNAFLYNHESPEDLFYGLLNNYPTTDRFSVIFSDYTVLEGVLTGNTSNDGVDYQLLRKSEGSNEVFGWVRYIIPNSDAASKDIRRGDIFYAVNGTPLTVSNYRDLLADQTYTLNLADYDGGNITPNSRSVALTKTTIAENPILINKVLTYDTHKIGYLLYNGFYGEYDTNLNAAFGQFRTEGVTDLVLDLRYNSGGAVKSAAYLASMITGQFNGQVFAKQQWNAKIEDYFADNDPEQLINRFSNSIGNSPINSLNLTKVYVLTSKSTASASELVINGLKPHIEVVQIGDVTTGKNVGSVTLYDSPSFGKQGRTNRHKYAMQPICFKIVNSTGFGDYQNGLTPTTPFVENLGNLGVLGDATEPLLSTAIAQITGVGRRTMQHPDKIYEHFKDRKSMQRFGTEMYIDKVPDGITDFFKF</sequence>
<evidence type="ECO:0000313" key="3">
    <source>
        <dbReference type="EMBL" id="RKS18442.1"/>
    </source>
</evidence>
<dbReference type="GO" id="GO:0006508">
    <property type="term" value="P:proteolysis"/>
    <property type="evidence" value="ECO:0007669"/>
    <property type="project" value="UniProtKB-KW"/>
</dbReference>
<dbReference type="GO" id="GO:0008236">
    <property type="term" value="F:serine-type peptidase activity"/>
    <property type="evidence" value="ECO:0007669"/>
    <property type="project" value="InterPro"/>
</dbReference>
<name>A0A495LZ22_9FLAO</name>
<dbReference type="PANTHER" id="PTHR32060:SF22">
    <property type="entry name" value="CARBOXYL-TERMINAL-PROCESSING PEPTIDASE 3, CHLOROPLASTIC"/>
    <property type="match status" value="1"/>
</dbReference>
<dbReference type="InterPro" id="IPR005151">
    <property type="entry name" value="Tail-specific_protease"/>
</dbReference>
<dbReference type="SUPFAM" id="SSF52096">
    <property type="entry name" value="ClpP/crotonase"/>
    <property type="match status" value="1"/>
</dbReference>
<dbReference type="Gene3D" id="3.30.750.170">
    <property type="match status" value="1"/>
</dbReference>
<dbReference type="PROSITE" id="PS51257">
    <property type="entry name" value="PROKAR_LIPOPROTEIN"/>
    <property type="match status" value="1"/>
</dbReference>
<dbReference type="Gene3D" id="3.90.226.10">
    <property type="entry name" value="2-enoyl-CoA Hydratase, Chain A, domain 1"/>
    <property type="match status" value="1"/>
</dbReference>
<evidence type="ECO:0000313" key="4">
    <source>
        <dbReference type="Proteomes" id="UP000277579"/>
    </source>
</evidence>
<dbReference type="Pfam" id="PF18294">
    <property type="entry name" value="Pept_S41_N"/>
    <property type="match status" value="1"/>
</dbReference>
<dbReference type="GO" id="GO:0004175">
    <property type="term" value="F:endopeptidase activity"/>
    <property type="evidence" value="ECO:0007669"/>
    <property type="project" value="TreeGrafter"/>
</dbReference>
<organism evidence="3 4">
    <name type="scientific">Flavobacterium endophyticum</name>
    <dbReference type="NCBI Taxonomy" id="1540163"/>
    <lineage>
        <taxon>Bacteria</taxon>
        <taxon>Pseudomonadati</taxon>
        <taxon>Bacteroidota</taxon>
        <taxon>Flavobacteriia</taxon>
        <taxon>Flavobacteriales</taxon>
        <taxon>Flavobacteriaceae</taxon>
        <taxon>Flavobacterium</taxon>
    </lineage>
</organism>
<dbReference type="Gene3D" id="2.30.42.10">
    <property type="match status" value="1"/>
</dbReference>
<dbReference type="Proteomes" id="UP000277579">
    <property type="component" value="Unassembled WGS sequence"/>
</dbReference>
<proteinExistence type="predicted"/>
<dbReference type="InterPro" id="IPR029045">
    <property type="entry name" value="ClpP/crotonase-like_dom_sf"/>
</dbReference>
<dbReference type="InterPro" id="IPR041613">
    <property type="entry name" value="Pept_S41_N"/>
</dbReference>
<keyword evidence="1" id="KW-0732">Signal</keyword>
<keyword evidence="4" id="KW-1185">Reference proteome</keyword>
<accession>A0A495LZ22</accession>
<evidence type="ECO:0000256" key="1">
    <source>
        <dbReference type="SAM" id="SignalP"/>
    </source>
</evidence>
<feature type="domain" description="Tail specific protease" evidence="2">
    <location>
        <begin position="192"/>
        <end position="429"/>
    </location>
</feature>
<dbReference type="Pfam" id="PF03572">
    <property type="entry name" value="Peptidase_S41"/>
    <property type="match status" value="1"/>
</dbReference>